<keyword evidence="1" id="KW-0175">Coiled coil</keyword>
<name>A0A1G7IIW1_9FLAO</name>
<keyword evidence="4" id="KW-1185">Reference proteome</keyword>
<dbReference type="OrthoDB" id="9811665at2"/>
<dbReference type="Pfam" id="PF13250">
    <property type="entry name" value="SNIPE"/>
    <property type="match status" value="1"/>
</dbReference>
<protein>
    <submittedName>
        <fullName evidence="3">Meiotically up-regulated gene 113</fullName>
    </submittedName>
</protein>
<evidence type="ECO:0000259" key="2">
    <source>
        <dbReference type="SMART" id="SM00974"/>
    </source>
</evidence>
<dbReference type="Pfam" id="PF13455">
    <property type="entry name" value="MUG113"/>
    <property type="match status" value="1"/>
</dbReference>
<dbReference type="STRING" id="227084.SAMN05421855_10635"/>
<sequence>MTLGLIIIILALGIALFIVLNQSKKTKTKLNVEIQNKDSELSTKTEQNSKLNSDLVRFSGIISIENEIESKNKEFSEIQANATELNDRYINAKSIFKELEKDIKLYQNDLEFVELGIYEPIFDLDTSEKYKERITQIVARQKQLIKGGNACVCNTEWVVGNSRKQGEIMTRRYINLTLRAFNGECDALISKVRWNNIRRFEERITKAFNAINKLGQSNNTSITDKYLKLKLDELHLVYELAHKKYQEKEEARAIREEQREEERAQREFEKARKDAEMEEKRFQKALERARKDLGLVSGEKLEELNSQIAQLEQNLKEAHEAKERAISRAQETKSGHVYIISNLGSFGENVYKIGMTRRLEPMDRVKELGDASVPFTFDLHAMIFSENAPELENLLHREFDDRRINKVNYRKEYFRVTLDEIEQVIINKYEKEVDFIKDIEAQQFRETKSIIKQLQQAKEEQGENEIEKYPESLF</sequence>
<proteinExistence type="predicted"/>
<dbReference type="AlphaFoldDB" id="A0A1G7IIW1"/>
<evidence type="ECO:0000313" key="3">
    <source>
        <dbReference type="EMBL" id="SDF12690.1"/>
    </source>
</evidence>
<reference evidence="3 4" key="1">
    <citation type="submission" date="2016-10" db="EMBL/GenBank/DDBJ databases">
        <authorList>
            <person name="de Groot N.N."/>
        </authorList>
    </citation>
    <scope>NUCLEOTIDE SEQUENCE [LARGE SCALE GENOMIC DNA]</scope>
    <source>
        <strain evidence="3 4">DSM 16195</strain>
    </source>
</reference>
<feature type="coiled-coil region" evidence="1">
    <location>
        <begin position="61"/>
        <end position="116"/>
    </location>
</feature>
<dbReference type="InterPro" id="IPR018306">
    <property type="entry name" value="Phage_T5_Orf172_DNA-bd"/>
</dbReference>
<dbReference type="EMBL" id="FNBA01000006">
    <property type="protein sequence ID" value="SDF12690.1"/>
    <property type="molecule type" value="Genomic_DNA"/>
</dbReference>
<evidence type="ECO:0000313" key="4">
    <source>
        <dbReference type="Proteomes" id="UP000199321"/>
    </source>
</evidence>
<organism evidence="3 4">
    <name type="scientific">Ulvibacter litoralis</name>
    <dbReference type="NCBI Taxonomy" id="227084"/>
    <lineage>
        <taxon>Bacteria</taxon>
        <taxon>Pseudomonadati</taxon>
        <taxon>Bacteroidota</taxon>
        <taxon>Flavobacteriia</taxon>
        <taxon>Flavobacteriales</taxon>
        <taxon>Flavobacteriaceae</taxon>
        <taxon>Ulvibacter</taxon>
    </lineage>
</organism>
<accession>A0A1G7IIW1</accession>
<dbReference type="SMART" id="SM00974">
    <property type="entry name" value="T5orf172"/>
    <property type="match status" value="1"/>
</dbReference>
<dbReference type="InterPro" id="IPR025280">
    <property type="entry name" value="SNIPE"/>
</dbReference>
<dbReference type="RefSeq" id="WP_093145122.1">
    <property type="nucleotide sequence ID" value="NZ_BMWO01000006.1"/>
</dbReference>
<gene>
    <name evidence="3" type="ORF">SAMN05421855_10635</name>
</gene>
<feature type="domain" description="Bacteriophage T5 Orf172 DNA-binding" evidence="2">
    <location>
        <begin position="345"/>
        <end position="428"/>
    </location>
</feature>
<feature type="coiled-coil region" evidence="1">
    <location>
        <begin position="241"/>
        <end position="332"/>
    </location>
</feature>
<dbReference type="Proteomes" id="UP000199321">
    <property type="component" value="Unassembled WGS sequence"/>
</dbReference>
<evidence type="ECO:0000256" key="1">
    <source>
        <dbReference type="SAM" id="Coils"/>
    </source>
</evidence>